<evidence type="ECO:0000313" key="2">
    <source>
        <dbReference type="EMBL" id="KAG1808944.1"/>
    </source>
</evidence>
<evidence type="ECO:0000256" key="1">
    <source>
        <dbReference type="SAM" id="MobiDB-lite"/>
    </source>
</evidence>
<protein>
    <submittedName>
        <fullName evidence="2">Uncharacterized protein</fullName>
    </submittedName>
</protein>
<dbReference type="Proteomes" id="UP000807769">
    <property type="component" value="Unassembled WGS sequence"/>
</dbReference>
<feature type="compositionally biased region" description="Polar residues" evidence="1">
    <location>
        <begin position="1"/>
        <end position="12"/>
    </location>
</feature>
<dbReference type="EMBL" id="JABBWG010000036">
    <property type="protein sequence ID" value="KAG1808944.1"/>
    <property type="molecule type" value="Genomic_DNA"/>
</dbReference>
<gene>
    <name evidence="2" type="ORF">BJ212DRAFT_1302836</name>
</gene>
<dbReference type="GeneID" id="64627350"/>
<organism evidence="2 3">
    <name type="scientific">Suillus subaureus</name>
    <dbReference type="NCBI Taxonomy" id="48587"/>
    <lineage>
        <taxon>Eukaryota</taxon>
        <taxon>Fungi</taxon>
        <taxon>Dikarya</taxon>
        <taxon>Basidiomycota</taxon>
        <taxon>Agaricomycotina</taxon>
        <taxon>Agaricomycetes</taxon>
        <taxon>Agaricomycetidae</taxon>
        <taxon>Boletales</taxon>
        <taxon>Suillineae</taxon>
        <taxon>Suillaceae</taxon>
        <taxon>Suillus</taxon>
    </lineage>
</organism>
<evidence type="ECO:0000313" key="3">
    <source>
        <dbReference type="Proteomes" id="UP000807769"/>
    </source>
</evidence>
<dbReference type="RefSeq" id="XP_041188936.1">
    <property type="nucleotide sequence ID" value="XM_041333333.1"/>
</dbReference>
<name>A0A9P7J8V8_9AGAM</name>
<comment type="caution">
    <text evidence="2">The sequence shown here is derived from an EMBL/GenBank/DDBJ whole genome shotgun (WGS) entry which is preliminary data.</text>
</comment>
<keyword evidence="3" id="KW-1185">Reference proteome</keyword>
<dbReference type="OrthoDB" id="2676950at2759"/>
<proteinExistence type="predicted"/>
<reference evidence="2" key="1">
    <citation type="journal article" date="2020" name="New Phytol.">
        <title>Comparative genomics reveals dynamic genome evolution in host specialist ectomycorrhizal fungi.</title>
        <authorList>
            <person name="Lofgren L.A."/>
            <person name="Nguyen N.H."/>
            <person name="Vilgalys R."/>
            <person name="Ruytinx J."/>
            <person name="Liao H.L."/>
            <person name="Branco S."/>
            <person name="Kuo A."/>
            <person name="LaButti K."/>
            <person name="Lipzen A."/>
            <person name="Andreopoulos W."/>
            <person name="Pangilinan J."/>
            <person name="Riley R."/>
            <person name="Hundley H."/>
            <person name="Na H."/>
            <person name="Barry K."/>
            <person name="Grigoriev I.V."/>
            <person name="Stajich J.E."/>
            <person name="Kennedy P.G."/>
        </authorList>
    </citation>
    <scope>NUCLEOTIDE SEQUENCE</scope>
    <source>
        <strain evidence="2">MN1</strain>
    </source>
</reference>
<dbReference type="AlphaFoldDB" id="A0A9P7J8V8"/>
<feature type="region of interest" description="Disordered" evidence="1">
    <location>
        <begin position="1"/>
        <end position="51"/>
    </location>
</feature>
<sequence length="522" mass="57578">MDMEEAQTQVQKNKPKAVKPRPQPVGKKKGQGVVSKEGRPDIDSGNTGAAGISSKAAVLGEDVDEDFLPTICEDDLALVGAFGDEDLDDSHEHEVVLAMKGKVPMKSVVALTEEMDPDLVLLPLAQRQDRATSGTKRKTLHDDVLEFSDCSNDLMSPIDDIEPLDSDKDSEIMDVNEFKAVVTKQPVKAKVKTSVTTTSSKAPPLKKVKAKKEHTATMVLKSNSSWVESVLKAHSTYLNTDLPPGYHKDTKWDRIFVLTIFLWLGAQEEPWMIPDKNLLHACCEIFKVIYPDIKYQVVMSGSVFGVVTQHIIEWCSNFRSTVFAIIIAFCTSNRDTSAKELLTLFLQQYAFLYPNPDEINKDKTFHSAFVLELLATAHLYHTLGHADVPTLNTDNLAQGGFVEALGLCAVSLKHAFALLGDNAVSIKNLEDADMPTTAQKTCFKTPKTLNKATGKKMGTEHAFSVVKWGMKTAAFVWAANKKGPEATCLMASMAYKHLKKPGGKKYASINSEDEMDDHEDVW</sequence>
<accession>A0A9P7J8V8</accession>